<dbReference type="PANTHER" id="PTHR35010">
    <property type="entry name" value="BLL4672 PROTEIN-RELATED"/>
    <property type="match status" value="1"/>
</dbReference>
<reference evidence="2 3" key="1">
    <citation type="submission" date="2022-11" db="EMBL/GenBank/DDBJ databases">
        <title>Nonomuraea corallina sp. nov., a new species of the genus Nonomuraea isolated from sea side sediment in Thai sea.</title>
        <authorList>
            <person name="Ngamcharungchit C."/>
            <person name="Matsumoto A."/>
            <person name="Suriyachadkun C."/>
            <person name="Panbangred W."/>
            <person name="Inahashi Y."/>
            <person name="Intra B."/>
        </authorList>
    </citation>
    <scope>NUCLEOTIDE SEQUENCE [LARGE SCALE GENOMIC DNA]</scope>
    <source>
        <strain evidence="2 3">DSM 43553</strain>
    </source>
</reference>
<dbReference type="InterPro" id="IPR010982">
    <property type="entry name" value="Lambda_DNA-bd_dom_sf"/>
</dbReference>
<feature type="domain" description="HTH cro/C1-type" evidence="1">
    <location>
        <begin position="29"/>
        <end position="83"/>
    </location>
</feature>
<dbReference type="SUPFAM" id="SSF47413">
    <property type="entry name" value="lambda repressor-like DNA-binding domains"/>
    <property type="match status" value="1"/>
</dbReference>
<protein>
    <submittedName>
        <fullName evidence="2">Helix-turn-helix transcriptional regulator</fullName>
    </submittedName>
</protein>
<dbReference type="Gene3D" id="1.10.260.40">
    <property type="entry name" value="lambda repressor-like DNA-binding domains"/>
    <property type="match status" value="1"/>
</dbReference>
<evidence type="ECO:0000313" key="2">
    <source>
        <dbReference type="EMBL" id="MDA0640228.1"/>
    </source>
</evidence>
<comment type="caution">
    <text evidence="2">The sequence shown here is derived from an EMBL/GenBank/DDBJ whole genome shotgun (WGS) entry which is preliminary data.</text>
</comment>
<organism evidence="2 3">
    <name type="scientific">Nonomuraea ferruginea</name>
    <dbReference type="NCBI Taxonomy" id="46174"/>
    <lineage>
        <taxon>Bacteria</taxon>
        <taxon>Bacillati</taxon>
        <taxon>Actinomycetota</taxon>
        <taxon>Actinomycetes</taxon>
        <taxon>Streptosporangiales</taxon>
        <taxon>Streptosporangiaceae</taxon>
        <taxon>Nonomuraea</taxon>
    </lineage>
</organism>
<keyword evidence="3" id="KW-1185">Reference proteome</keyword>
<dbReference type="RefSeq" id="WP_271275520.1">
    <property type="nucleotide sequence ID" value="NZ_BAABFD010000026.1"/>
</dbReference>
<proteinExistence type="predicted"/>
<dbReference type="InterPro" id="IPR041413">
    <property type="entry name" value="MLTR_LBD"/>
</dbReference>
<gene>
    <name evidence="2" type="ORF">OUY24_06320</name>
</gene>
<evidence type="ECO:0000259" key="1">
    <source>
        <dbReference type="PROSITE" id="PS50943"/>
    </source>
</evidence>
<name>A0ABT4SSI2_9ACTN</name>
<dbReference type="EMBL" id="JAPNUD010000011">
    <property type="protein sequence ID" value="MDA0640228.1"/>
    <property type="molecule type" value="Genomic_DNA"/>
</dbReference>
<dbReference type="Proteomes" id="UP001212498">
    <property type="component" value="Unassembled WGS sequence"/>
</dbReference>
<dbReference type="Pfam" id="PF17765">
    <property type="entry name" value="MLTR_LBD"/>
    <property type="match status" value="1"/>
</dbReference>
<dbReference type="InterPro" id="IPR001387">
    <property type="entry name" value="Cro/C1-type_HTH"/>
</dbReference>
<dbReference type="Gene3D" id="3.30.450.180">
    <property type="match status" value="1"/>
</dbReference>
<accession>A0ABT4SSI2</accession>
<sequence length="283" mass="31640">MHESRELLGQFLRERRARITLSQVGLPPRRSRRRDSLTQEDLAYLTGYSIRTISALEQGAEHRPTSELLEAIASALQLGQDERSILWYLANGTPPPEPDGAVEPDPALHRLVSALEPHPAYVTDGLWNVQSQNSAFARWICDFTAMPEGERTILHWFFLHEHSKHVMVEWEREATALMSLVRGRAMRSRRGHELMAVVDDLRERSPDAERLWAGGTELLVQGPSRPMLFREPGHTGADDRHVQLTITTLAPVRAGEGHRILAFLLPEGYSAPPASGGCPACQG</sequence>
<dbReference type="CDD" id="cd00093">
    <property type="entry name" value="HTH_XRE"/>
    <property type="match status" value="1"/>
</dbReference>
<dbReference type="SMART" id="SM00530">
    <property type="entry name" value="HTH_XRE"/>
    <property type="match status" value="1"/>
</dbReference>
<dbReference type="Pfam" id="PF13560">
    <property type="entry name" value="HTH_31"/>
    <property type="match status" value="1"/>
</dbReference>
<dbReference type="PROSITE" id="PS50943">
    <property type="entry name" value="HTH_CROC1"/>
    <property type="match status" value="1"/>
</dbReference>
<evidence type="ECO:0000313" key="3">
    <source>
        <dbReference type="Proteomes" id="UP001212498"/>
    </source>
</evidence>